<feature type="domain" description="TSEN34 N-terminal" evidence="8">
    <location>
        <begin position="8"/>
        <end position="77"/>
    </location>
</feature>
<feature type="active site" evidence="5">
    <location>
        <position position="318"/>
    </location>
</feature>
<keyword evidence="3 4" id="KW-0456">Lyase</keyword>
<dbReference type="InterPro" id="IPR036167">
    <property type="entry name" value="tRNA_intron_Endo_cat-like_sf"/>
</dbReference>
<dbReference type="InterPro" id="IPR011856">
    <property type="entry name" value="tRNA_endonuc-like_dom_sf"/>
</dbReference>
<evidence type="ECO:0000259" key="8">
    <source>
        <dbReference type="Pfam" id="PF26577"/>
    </source>
</evidence>
<proteinExistence type="inferred from homology"/>
<dbReference type="GO" id="GO:0003676">
    <property type="term" value="F:nucleic acid binding"/>
    <property type="evidence" value="ECO:0007669"/>
    <property type="project" value="InterPro"/>
</dbReference>
<protein>
    <recommendedName>
        <fullName evidence="4">tRNA-splicing endonuclease subunit Sen34</fullName>
        <ecNumber evidence="4">4.6.1.16</ecNumber>
    </recommendedName>
</protein>
<accession>A0AAD5UU01</accession>
<evidence type="ECO:0000259" key="7">
    <source>
        <dbReference type="Pfam" id="PF01974"/>
    </source>
</evidence>
<feature type="active site" evidence="5">
    <location>
        <position position="259"/>
    </location>
</feature>
<comment type="function">
    <text evidence="4">Constitutes one of the two catalytic subunit of the tRNA-splicing endonuclease complex, a complex responsible for identification and cleavage of the splice sites in pre-tRNA. It cleaves pre-tRNA at the 5'- and 3'-splice sites to release the intron. The products are an intron and two tRNA half-molecules bearing 2',3'-cyclic phosphate and 5'-OH termini. There are no conserved sequences at the splice sites, but the intron is invariably located at the same site in the gene, placing the splice sites an invariant distance from the constant structural features of the tRNA body.</text>
</comment>
<dbReference type="InterPro" id="IPR016690">
    <property type="entry name" value="TSEN34"/>
</dbReference>
<dbReference type="Pfam" id="PF26577">
    <property type="entry name" value="TSEN34_N"/>
    <property type="match status" value="1"/>
</dbReference>
<feature type="compositionally biased region" description="Polar residues" evidence="6">
    <location>
        <begin position="171"/>
        <end position="189"/>
    </location>
</feature>
<dbReference type="Gene3D" id="3.40.1350.10">
    <property type="match status" value="1"/>
</dbReference>
<dbReference type="AlphaFoldDB" id="A0AAD5UU01"/>
<sequence length="343" mass="37899">MSERRSAIELRVSNKKAYVWDLDDLSVLRSEHHICGVLSGTLPHVSQQNVFLGLPLILLPEEVVLLVENKIAVLVDDPTAHVTPSHDSLVQWNTERIASIRTQLTAAENEANDKKEKAMSRSMTADAMKKRKEREEKRAAAARLKAMAEGEVGNEEATLFTPPTADESPGLPSSSTDSDAKVLQQQHTVTVQGSSPASLGWYSSEGCRYSSITEAREAGIWSYPDNLHERAKCGVFRDLWDKGNFMGGGIRFGGDFLVYPGASSFLRYGPIEEYSSLFSGDPLRYHSHFVASVIDSPLSTIHPMEVVAHGRLGTATKKSHLLCGWDDEKREVSYYSIEWAGFG</sequence>
<evidence type="ECO:0000256" key="6">
    <source>
        <dbReference type="SAM" id="MobiDB-lite"/>
    </source>
</evidence>
<dbReference type="SUPFAM" id="SSF53032">
    <property type="entry name" value="tRNA-intron endonuclease catalytic domain-like"/>
    <property type="match status" value="2"/>
</dbReference>
<organism evidence="9 10">
    <name type="scientific">Meripilus lineatus</name>
    <dbReference type="NCBI Taxonomy" id="2056292"/>
    <lineage>
        <taxon>Eukaryota</taxon>
        <taxon>Fungi</taxon>
        <taxon>Dikarya</taxon>
        <taxon>Basidiomycota</taxon>
        <taxon>Agaricomycotina</taxon>
        <taxon>Agaricomycetes</taxon>
        <taxon>Polyporales</taxon>
        <taxon>Meripilaceae</taxon>
        <taxon>Meripilus</taxon>
    </lineage>
</organism>
<evidence type="ECO:0000256" key="3">
    <source>
        <dbReference type="ARBA" id="ARBA00023239"/>
    </source>
</evidence>
<dbReference type="GO" id="GO:0000213">
    <property type="term" value="F:tRNA-intron lyase activity"/>
    <property type="evidence" value="ECO:0007669"/>
    <property type="project" value="UniProtKB-UniRule"/>
</dbReference>
<dbReference type="PANTHER" id="PTHR13070:SF0">
    <property type="entry name" value="TRNA-SPLICING ENDONUCLEASE SUBUNIT SEN34"/>
    <property type="match status" value="1"/>
</dbReference>
<dbReference type="PIRSF" id="PIRSF017250">
    <property type="entry name" value="tRNA_splic_SEN34"/>
    <property type="match status" value="1"/>
</dbReference>
<dbReference type="EC" id="4.6.1.16" evidence="4"/>
<feature type="domain" description="tRNA intron endonuclease catalytic" evidence="7">
    <location>
        <begin position="232"/>
        <end position="329"/>
    </location>
</feature>
<feature type="region of interest" description="Disordered" evidence="6">
    <location>
        <begin position="108"/>
        <end position="131"/>
    </location>
</feature>
<dbReference type="EMBL" id="JANAWD010000568">
    <property type="protein sequence ID" value="KAJ3477741.1"/>
    <property type="molecule type" value="Genomic_DNA"/>
</dbReference>
<gene>
    <name evidence="9" type="ORF">NLI96_g10257</name>
</gene>
<evidence type="ECO:0000256" key="1">
    <source>
        <dbReference type="ARBA" id="ARBA00008078"/>
    </source>
</evidence>
<dbReference type="Proteomes" id="UP001212997">
    <property type="component" value="Unassembled WGS sequence"/>
</dbReference>
<evidence type="ECO:0000313" key="10">
    <source>
        <dbReference type="Proteomes" id="UP001212997"/>
    </source>
</evidence>
<dbReference type="PANTHER" id="PTHR13070">
    <property type="entry name" value="TRNA-SPLICING ENDONUCLEASE SUBUNIT SEN34-RELATED"/>
    <property type="match status" value="1"/>
</dbReference>
<dbReference type="InterPro" id="IPR006677">
    <property type="entry name" value="tRNA_intron_Endonuc_cat-like"/>
</dbReference>
<dbReference type="Pfam" id="PF01974">
    <property type="entry name" value="tRNA_int_endo"/>
    <property type="match status" value="1"/>
</dbReference>
<feature type="active site" evidence="5">
    <location>
        <position position="286"/>
    </location>
</feature>
<dbReference type="InterPro" id="IPR059049">
    <property type="entry name" value="TSEN34_N"/>
</dbReference>
<keyword evidence="2 4" id="KW-0819">tRNA processing</keyword>
<keyword evidence="10" id="KW-1185">Reference proteome</keyword>
<comment type="caution">
    <text evidence="9">The sequence shown here is derived from an EMBL/GenBank/DDBJ whole genome shotgun (WGS) entry which is preliminary data.</text>
</comment>
<dbReference type="GO" id="GO:0000379">
    <property type="term" value="P:tRNA-type intron splice site recognition and cleavage"/>
    <property type="evidence" value="ECO:0007669"/>
    <property type="project" value="UniProtKB-UniRule"/>
</dbReference>
<name>A0AAD5UU01_9APHY</name>
<feature type="region of interest" description="Disordered" evidence="6">
    <location>
        <begin position="145"/>
        <end position="189"/>
    </location>
</feature>
<reference evidence="9" key="1">
    <citation type="submission" date="2022-07" db="EMBL/GenBank/DDBJ databases">
        <title>Genome Sequence of Physisporinus lineatus.</title>
        <authorList>
            <person name="Buettner E."/>
        </authorList>
    </citation>
    <scope>NUCLEOTIDE SEQUENCE</scope>
    <source>
        <strain evidence="9">VT162</strain>
    </source>
</reference>
<comment type="similarity">
    <text evidence="1 4">Belongs to the tRNA-intron endonuclease family.</text>
</comment>
<evidence type="ECO:0000256" key="2">
    <source>
        <dbReference type="ARBA" id="ARBA00022694"/>
    </source>
</evidence>
<evidence type="ECO:0000256" key="5">
    <source>
        <dbReference type="PIRSR" id="PIRSR017250-50"/>
    </source>
</evidence>
<dbReference type="CDD" id="cd22363">
    <property type="entry name" value="tRNA-intron_lyase_C"/>
    <property type="match status" value="1"/>
</dbReference>
<evidence type="ECO:0000313" key="9">
    <source>
        <dbReference type="EMBL" id="KAJ3477741.1"/>
    </source>
</evidence>
<evidence type="ECO:0000256" key="4">
    <source>
        <dbReference type="PIRNR" id="PIRNR017250"/>
    </source>
</evidence>
<dbReference type="GO" id="GO:0000214">
    <property type="term" value="C:tRNA-intron endonuclease complex"/>
    <property type="evidence" value="ECO:0007669"/>
    <property type="project" value="UniProtKB-UniRule"/>
</dbReference>